<feature type="transmembrane region" description="Helical" evidence="2">
    <location>
        <begin position="6"/>
        <end position="24"/>
    </location>
</feature>
<keyword evidence="2" id="KW-1133">Transmembrane helix</keyword>
<dbReference type="InterPro" id="IPR008972">
    <property type="entry name" value="Cupredoxin"/>
</dbReference>
<keyword evidence="2" id="KW-0472">Membrane</keyword>
<comment type="caution">
    <text evidence="3">The sequence shown here is derived from an EMBL/GenBank/DDBJ whole genome shotgun (WGS) entry which is preliminary data.</text>
</comment>
<proteinExistence type="predicted"/>
<evidence type="ECO:0000313" key="3">
    <source>
        <dbReference type="EMBL" id="OGG71442.1"/>
    </source>
</evidence>
<name>A0A1F6EE01_9BACT</name>
<dbReference type="Proteomes" id="UP000179115">
    <property type="component" value="Unassembled WGS sequence"/>
</dbReference>
<reference evidence="3 4" key="1">
    <citation type="journal article" date="2016" name="Nat. Commun.">
        <title>Thousands of microbial genomes shed light on interconnected biogeochemical processes in an aquifer system.</title>
        <authorList>
            <person name="Anantharaman K."/>
            <person name="Brown C.T."/>
            <person name="Hug L.A."/>
            <person name="Sharon I."/>
            <person name="Castelle C.J."/>
            <person name="Probst A.J."/>
            <person name="Thomas B.C."/>
            <person name="Singh A."/>
            <person name="Wilkins M.J."/>
            <person name="Karaoz U."/>
            <person name="Brodie E.L."/>
            <person name="Williams K.H."/>
            <person name="Hubbard S.S."/>
            <person name="Banfield J.F."/>
        </authorList>
    </citation>
    <scope>NUCLEOTIDE SEQUENCE [LARGE SCALE GENOMIC DNA]</scope>
</reference>
<evidence type="ECO:0008006" key="5">
    <source>
        <dbReference type="Google" id="ProtNLM"/>
    </source>
</evidence>
<protein>
    <recommendedName>
        <fullName evidence="5">EfeO-type cupredoxin-like domain-containing protein</fullName>
    </recommendedName>
</protein>
<sequence length="177" mass="18498">MNTKIIIGIVVVLAIIIVGGFFLLGQNGTENLLPEVSGLIPDETGAPAAGTPSSNNMPVIGGSENPGEQPSQGDMPNAAATITYSASGFSPNPVTIKKGETVIFVNESGHDMWIASAMHPTHAVYPEKTPGDCFGSAFDACKGISSGQSWSFTFNSVGEWGYHDHLSTKNFGKVIVK</sequence>
<keyword evidence="2" id="KW-0812">Transmembrane</keyword>
<evidence type="ECO:0000256" key="1">
    <source>
        <dbReference type="SAM" id="MobiDB-lite"/>
    </source>
</evidence>
<dbReference type="STRING" id="1798508.A3A35_03285"/>
<gene>
    <name evidence="3" type="ORF">A3A35_03285</name>
</gene>
<feature type="region of interest" description="Disordered" evidence="1">
    <location>
        <begin position="43"/>
        <end position="77"/>
    </location>
</feature>
<dbReference type="Gene3D" id="2.60.40.420">
    <property type="entry name" value="Cupredoxins - blue copper proteins"/>
    <property type="match status" value="1"/>
</dbReference>
<dbReference type="SUPFAM" id="SSF49503">
    <property type="entry name" value="Cupredoxins"/>
    <property type="match status" value="1"/>
</dbReference>
<organism evidence="3 4">
    <name type="scientific">Candidatus Kaiserbacteria bacterium RIFCSPLOWO2_01_FULL_51_21</name>
    <dbReference type="NCBI Taxonomy" id="1798508"/>
    <lineage>
        <taxon>Bacteria</taxon>
        <taxon>Candidatus Kaiseribacteriota</taxon>
    </lineage>
</organism>
<dbReference type="AlphaFoldDB" id="A0A1F6EE01"/>
<feature type="compositionally biased region" description="Polar residues" evidence="1">
    <location>
        <begin position="66"/>
        <end position="77"/>
    </location>
</feature>
<dbReference type="EMBL" id="MFLV01000022">
    <property type="protein sequence ID" value="OGG71442.1"/>
    <property type="molecule type" value="Genomic_DNA"/>
</dbReference>
<evidence type="ECO:0000256" key="2">
    <source>
        <dbReference type="SAM" id="Phobius"/>
    </source>
</evidence>
<evidence type="ECO:0000313" key="4">
    <source>
        <dbReference type="Proteomes" id="UP000179115"/>
    </source>
</evidence>
<accession>A0A1F6EE01</accession>